<dbReference type="InterPro" id="IPR008136">
    <property type="entry name" value="CinA_C"/>
</dbReference>
<dbReference type="AlphaFoldDB" id="A0A4Y4ETE7"/>
<gene>
    <name evidence="2" type="ORF">HHA01_00660</name>
</gene>
<accession>A0A4Y4ETE7</accession>
<dbReference type="Proteomes" id="UP000319812">
    <property type="component" value="Unassembled WGS sequence"/>
</dbReference>
<dbReference type="NCBIfam" id="TIGR00199">
    <property type="entry name" value="PncC_domain"/>
    <property type="match status" value="1"/>
</dbReference>
<dbReference type="EMBL" id="BJOC01000003">
    <property type="protein sequence ID" value="GED21089.1"/>
    <property type="molecule type" value="Genomic_DNA"/>
</dbReference>
<dbReference type="Pfam" id="PF02464">
    <property type="entry name" value="CinA"/>
    <property type="match status" value="1"/>
</dbReference>
<evidence type="ECO:0000313" key="2">
    <source>
        <dbReference type="EMBL" id="GED21089.1"/>
    </source>
</evidence>
<keyword evidence="3" id="KW-1185">Reference proteome</keyword>
<evidence type="ECO:0000259" key="1">
    <source>
        <dbReference type="Pfam" id="PF02464"/>
    </source>
</evidence>
<protein>
    <submittedName>
        <fullName evidence="2">Damage-inducible protein CinA</fullName>
    </submittedName>
</protein>
<reference evidence="2 3" key="1">
    <citation type="submission" date="2019-06" db="EMBL/GenBank/DDBJ databases">
        <title>Whole genome shotgun sequence of Halomonas halmophila NBRC 15537.</title>
        <authorList>
            <person name="Hosoyama A."/>
            <person name="Uohara A."/>
            <person name="Ohji S."/>
            <person name="Ichikawa N."/>
        </authorList>
    </citation>
    <scope>NUCLEOTIDE SEQUENCE [LARGE SCALE GENOMIC DNA]</scope>
    <source>
        <strain evidence="2 3">NBRC 15537</strain>
    </source>
</reference>
<sequence>MAVHAESSEPLDIVSLAERLGALCRQRRVVLSTAESCTGGGVASAITAIAGSSDYFETGYVTYSNAAKMRLLGVDESLLITHGAVSRAVVEAMVAGACADSGADLAVAISGVAGPGGGSPEKPVGTVWLAWGHQGQSVAECLHLTGDRDAVRQAAVQEALAGLVRWLSGDE</sequence>
<evidence type="ECO:0000313" key="3">
    <source>
        <dbReference type="Proteomes" id="UP000319812"/>
    </source>
</evidence>
<dbReference type="InterPro" id="IPR036653">
    <property type="entry name" value="CinA-like_C"/>
</dbReference>
<comment type="caution">
    <text evidence="2">The sequence shown here is derived from an EMBL/GenBank/DDBJ whole genome shotgun (WGS) entry which is preliminary data.</text>
</comment>
<dbReference type="Gene3D" id="3.90.950.20">
    <property type="entry name" value="CinA-like"/>
    <property type="match status" value="1"/>
</dbReference>
<dbReference type="SUPFAM" id="SSF142433">
    <property type="entry name" value="CinA-like"/>
    <property type="match status" value="1"/>
</dbReference>
<name>A0A4Y4ETE7_9GAMM</name>
<feature type="domain" description="CinA C-terminal" evidence="1">
    <location>
        <begin position="15"/>
        <end position="165"/>
    </location>
</feature>
<proteinExistence type="predicted"/>
<dbReference type="RefSeq" id="WP_141317111.1">
    <property type="nucleotide sequence ID" value="NZ_BJOC01000003.1"/>
</dbReference>
<dbReference type="OrthoDB" id="9801454at2"/>
<organism evidence="2 3">
    <name type="scientific">Halomonas halmophila</name>
    <dbReference type="NCBI Taxonomy" id="252"/>
    <lineage>
        <taxon>Bacteria</taxon>
        <taxon>Pseudomonadati</taxon>
        <taxon>Pseudomonadota</taxon>
        <taxon>Gammaproteobacteria</taxon>
        <taxon>Oceanospirillales</taxon>
        <taxon>Halomonadaceae</taxon>
        <taxon>Halomonas</taxon>
    </lineage>
</organism>